<name>A0A7X2T176_9CLOT</name>
<comment type="caution">
    <text evidence="1">The sequence shown here is derived from an EMBL/GenBank/DDBJ whole genome shotgun (WGS) entry which is preliminary data.</text>
</comment>
<proteinExistence type="predicted"/>
<reference evidence="1 2" key="1">
    <citation type="submission" date="2019-08" db="EMBL/GenBank/DDBJ databases">
        <title>In-depth cultivation of the pig gut microbiome towards novel bacterial diversity and tailored functional studies.</title>
        <authorList>
            <person name="Wylensek D."/>
            <person name="Hitch T.C.A."/>
            <person name="Clavel T."/>
        </authorList>
    </citation>
    <scope>NUCLEOTIDE SEQUENCE [LARGE SCALE GENOMIC DNA]</scope>
    <source>
        <strain evidence="1 2">WCA-383-APC-5B</strain>
    </source>
</reference>
<protein>
    <submittedName>
        <fullName evidence="1">Uncharacterized protein</fullName>
    </submittedName>
</protein>
<dbReference type="Proteomes" id="UP000460287">
    <property type="component" value="Unassembled WGS sequence"/>
</dbReference>
<evidence type="ECO:0000313" key="1">
    <source>
        <dbReference type="EMBL" id="MSR91337.1"/>
    </source>
</evidence>
<organism evidence="1 2">
    <name type="scientific">Inconstantimicrobium porci</name>
    <dbReference type="NCBI Taxonomy" id="2652291"/>
    <lineage>
        <taxon>Bacteria</taxon>
        <taxon>Bacillati</taxon>
        <taxon>Bacillota</taxon>
        <taxon>Clostridia</taxon>
        <taxon>Eubacteriales</taxon>
        <taxon>Clostridiaceae</taxon>
        <taxon>Inconstantimicrobium</taxon>
    </lineage>
</organism>
<sequence length="74" mass="8984">MEGKINYLENRENYKNRIAKYIVDLRDSNNINEKINNAKKLWKVLFEAAMTYIDEDKRGYDRLFKYEKNRSNCA</sequence>
<evidence type="ECO:0000313" key="2">
    <source>
        <dbReference type="Proteomes" id="UP000460287"/>
    </source>
</evidence>
<dbReference type="AlphaFoldDB" id="A0A7X2T176"/>
<accession>A0A7X2T176</accession>
<keyword evidence="2" id="KW-1185">Reference proteome</keyword>
<dbReference type="EMBL" id="VULX01000009">
    <property type="protein sequence ID" value="MSR91337.1"/>
    <property type="molecule type" value="Genomic_DNA"/>
</dbReference>
<gene>
    <name evidence="1" type="ORF">FYJ33_07900</name>
</gene>
<dbReference type="RefSeq" id="WP_154531225.1">
    <property type="nucleotide sequence ID" value="NZ_VULX01000009.1"/>
</dbReference>